<evidence type="ECO:0000256" key="1">
    <source>
        <dbReference type="SAM" id="MobiDB-lite"/>
    </source>
</evidence>
<reference evidence="2" key="1">
    <citation type="submission" date="2021-01" db="EMBL/GenBank/DDBJ databases">
        <authorList>
            <person name="Corre E."/>
            <person name="Pelletier E."/>
            <person name="Niang G."/>
            <person name="Scheremetjew M."/>
            <person name="Finn R."/>
            <person name="Kale V."/>
            <person name="Holt S."/>
            <person name="Cochrane G."/>
            <person name="Meng A."/>
            <person name="Brown T."/>
            <person name="Cohen L."/>
        </authorList>
    </citation>
    <scope>NUCLEOTIDE SEQUENCE</scope>
    <source>
        <strain evidence="2">PLY429</strain>
    </source>
</reference>
<evidence type="ECO:0000313" key="2">
    <source>
        <dbReference type="EMBL" id="CAD9210509.1"/>
    </source>
</evidence>
<name>A0A7S1SVZ8_9CHLO</name>
<feature type="compositionally biased region" description="Polar residues" evidence="1">
    <location>
        <begin position="374"/>
        <end position="394"/>
    </location>
</feature>
<gene>
    <name evidence="2" type="ORF">TCHU04912_LOCUS12748</name>
</gene>
<feature type="compositionally biased region" description="Polar residues" evidence="1">
    <location>
        <begin position="207"/>
        <end position="224"/>
    </location>
</feature>
<feature type="compositionally biased region" description="Polar residues" evidence="1">
    <location>
        <begin position="406"/>
        <end position="416"/>
    </location>
</feature>
<accession>A0A7S1SVZ8</accession>
<dbReference type="AlphaFoldDB" id="A0A7S1SVZ8"/>
<sequence>MPRKPMPIRDLFVNTGERSAGSAVPIWACRRCGWKLVDNATRFARHVLRCPSTQPGDRDLAQEHLASLGGTSTAQLEAISANADEFGRAFTLEGKAQIRNLFEDTQLRRSGEKAKLFRCKRCGHETTENATRFAQHILKCEEATTLDRAVASEHQQLTAKRREMRQAKHGGPGGVAVKAEVREAREGPNSSSSVPSTEKAGSAGRLGSSTSINGSVDDTGSQDVVSEGAGSASRSTSQSSLAPAEAPEVKAEAPPGLQEAQGGGGGGVPSEPPCTVLHINSQPALGDSLLRDSNHDIINLDLLDCFVDDGFEEELARLQQPSFMNGPSGGDTARGTSGTAFQSRSRAPSGEMAFGHSIPNRDHSYAQPSHRHTANQSYLQQPDPVSSGTYSHAQPPQHMAHPATNPHVSQPPQHHQASPAFANLQPSHDEFHANRNLSQASNTSVSFEEIEDLLPSLRMLPTSNNASHDGRGNECTALSPVFHKRQRDNRGESLPAETVSISFDEYQQWKQWKEQVERPKIIQVPDMEHTMFQNLYSFMLSHAMNCTKTYMAHKGLIGPSCNTEMIGRAISKEWTSLASVYRTMVTCCAKAQARFVLDKAGTCPERVAGICDSALAIAQDCLSSGIAGALHKWSQFSNLDRYQLAAYQGLDKAFRHMTLNDDGTDHTMDSKSEGFMIGLQQAAVTHGPYLRDLYLGNSNSNQLTASNSDSQNHGRVPSQRAPNMGVPCHDRATISHGDFTDWHQLATEMSPIMDEIGEDVRMSVAMTSYMTEIYSVVGWDLMLVV</sequence>
<feature type="compositionally biased region" description="Polar residues" evidence="1">
    <location>
        <begin position="334"/>
        <end position="346"/>
    </location>
</feature>
<feature type="region of interest" description="Disordered" evidence="1">
    <location>
        <begin position="701"/>
        <end position="723"/>
    </location>
</feature>
<protein>
    <submittedName>
        <fullName evidence="2">Uncharacterized protein</fullName>
    </submittedName>
</protein>
<feature type="region of interest" description="Disordered" evidence="1">
    <location>
        <begin position="152"/>
        <end position="275"/>
    </location>
</feature>
<dbReference type="EMBL" id="HBGG01024530">
    <property type="protein sequence ID" value="CAD9210509.1"/>
    <property type="molecule type" value="Transcribed_RNA"/>
</dbReference>
<organism evidence="2">
    <name type="scientific">Tetraselmis chuii</name>
    <dbReference type="NCBI Taxonomy" id="63592"/>
    <lineage>
        <taxon>Eukaryota</taxon>
        <taxon>Viridiplantae</taxon>
        <taxon>Chlorophyta</taxon>
        <taxon>core chlorophytes</taxon>
        <taxon>Chlorodendrophyceae</taxon>
        <taxon>Chlorodendrales</taxon>
        <taxon>Chlorodendraceae</taxon>
        <taxon>Tetraselmis</taxon>
    </lineage>
</organism>
<feature type="compositionally biased region" description="Polar residues" evidence="1">
    <location>
        <begin position="701"/>
        <end position="713"/>
    </location>
</feature>
<feature type="region of interest" description="Disordered" evidence="1">
    <location>
        <begin position="318"/>
        <end position="420"/>
    </location>
</feature>
<proteinExistence type="predicted"/>
<feature type="compositionally biased region" description="Low complexity" evidence="1">
    <location>
        <begin position="229"/>
        <end position="246"/>
    </location>
</feature>